<evidence type="ECO:0000256" key="1">
    <source>
        <dbReference type="SAM" id="SignalP"/>
    </source>
</evidence>
<dbReference type="Proteomes" id="UP000627521">
    <property type="component" value="Unassembled WGS sequence"/>
</dbReference>
<feature type="signal peptide" evidence="1">
    <location>
        <begin position="1"/>
        <end position="22"/>
    </location>
</feature>
<name>A0ABR8M1C2_9FLAO</name>
<accession>A0ABR8M1C2</accession>
<evidence type="ECO:0000313" key="3">
    <source>
        <dbReference type="Proteomes" id="UP000627521"/>
    </source>
</evidence>
<reference evidence="2 3" key="1">
    <citation type="submission" date="2020-09" db="EMBL/GenBank/DDBJ databases">
        <title>Bacillus nautilus sp. nov., Chryseoglobus crepusculi sp. nov, and Psychrobacter noctis sp. nov., isolated from deep-sea sponges from the equatorial Atlantic.</title>
        <authorList>
            <person name="Stennett H.L."/>
            <person name="Williams S.E."/>
        </authorList>
    </citation>
    <scope>NUCLEOTIDE SEQUENCE [LARGE SCALE GENOMIC DNA]</scope>
    <source>
        <strain evidence="2 3">28M-24</strain>
    </source>
</reference>
<comment type="caution">
    <text evidence="2">The sequence shown here is derived from an EMBL/GenBank/DDBJ whole genome shotgun (WGS) entry which is preliminary data.</text>
</comment>
<sequence>MTLRIFLALLFGFVMFTQNGTAQTQKKQNTQLVKFGKNVDAPFTAQELSMLTEVYQDKLEAYVLSKPQKVKNLKHLLRNRIVIKEITNLMDDDKYTLLSEIELFDIYNKNLKRDASYNKATFNPLKYNLEFYRMGSIIYKIDGTNYFIIIKPQTFKK</sequence>
<feature type="chain" id="PRO_5045169644" evidence="1">
    <location>
        <begin position="23"/>
        <end position="157"/>
    </location>
</feature>
<organism evidence="2 3">
    <name type="scientific">Olleya marilimosa</name>
    <dbReference type="NCBI Taxonomy" id="272164"/>
    <lineage>
        <taxon>Bacteria</taxon>
        <taxon>Pseudomonadati</taxon>
        <taxon>Bacteroidota</taxon>
        <taxon>Flavobacteriia</taxon>
        <taxon>Flavobacteriales</taxon>
        <taxon>Flavobacteriaceae</taxon>
    </lineage>
</organism>
<dbReference type="RefSeq" id="WP_191100540.1">
    <property type="nucleotide sequence ID" value="NZ_JACXXF010000008.1"/>
</dbReference>
<proteinExistence type="predicted"/>
<keyword evidence="1" id="KW-0732">Signal</keyword>
<dbReference type="EMBL" id="JACXXH010000008">
    <property type="protein sequence ID" value="MBD3864555.1"/>
    <property type="molecule type" value="Genomic_DNA"/>
</dbReference>
<protein>
    <submittedName>
        <fullName evidence="2">Uncharacterized protein</fullName>
    </submittedName>
</protein>
<keyword evidence="3" id="KW-1185">Reference proteome</keyword>
<evidence type="ECO:0000313" key="2">
    <source>
        <dbReference type="EMBL" id="MBD3864555.1"/>
    </source>
</evidence>
<gene>
    <name evidence="2" type="ORF">IEG06_13940</name>
</gene>